<feature type="region of interest" description="Disordered" evidence="1">
    <location>
        <begin position="38"/>
        <end position="61"/>
    </location>
</feature>
<reference evidence="2" key="1">
    <citation type="submission" date="2017-07" db="EMBL/GenBank/DDBJ databases">
        <title>Taro Niue Genome Assembly and Annotation.</title>
        <authorList>
            <person name="Atibalentja N."/>
            <person name="Keating K."/>
            <person name="Fields C.J."/>
        </authorList>
    </citation>
    <scope>NUCLEOTIDE SEQUENCE</scope>
    <source>
        <strain evidence="2">Niue_2</strain>
        <tissue evidence="2">Leaf</tissue>
    </source>
</reference>
<sequence length="169" mass="19052">MYAGSDLLSIGVLRPVPEQQLRILLTRVQSPYRHYNTQLSWSSPHSQKRNNTLDTPPGLPLHQKGTYTPWIPPGLPSHTKGVLRPVPEQQLRILLTRVQSPYGHYNTQLSWSSPHSQKRNNTLDTPPGLPLHQKGTYTPWIPAGLPSHTKGTTIEASKQEIKPLDQTHE</sequence>
<feature type="compositionally biased region" description="Basic and acidic residues" evidence="1">
    <location>
        <begin position="157"/>
        <end position="169"/>
    </location>
</feature>
<organism evidence="2 3">
    <name type="scientific">Colocasia esculenta</name>
    <name type="common">Wild taro</name>
    <name type="synonym">Arum esculentum</name>
    <dbReference type="NCBI Taxonomy" id="4460"/>
    <lineage>
        <taxon>Eukaryota</taxon>
        <taxon>Viridiplantae</taxon>
        <taxon>Streptophyta</taxon>
        <taxon>Embryophyta</taxon>
        <taxon>Tracheophyta</taxon>
        <taxon>Spermatophyta</taxon>
        <taxon>Magnoliopsida</taxon>
        <taxon>Liliopsida</taxon>
        <taxon>Araceae</taxon>
        <taxon>Aroideae</taxon>
        <taxon>Colocasieae</taxon>
        <taxon>Colocasia</taxon>
    </lineage>
</organism>
<comment type="caution">
    <text evidence="2">The sequence shown here is derived from an EMBL/GenBank/DDBJ whole genome shotgun (WGS) entry which is preliminary data.</text>
</comment>
<feature type="non-terminal residue" evidence="2">
    <location>
        <position position="1"/>
    </location>
</feature>
<dbReference type="AlphaFoldDB" id="A0A843XLA3"/>
<dbReference type="EMBL" id="NMUH01009359">
    <property type="protein sequence ID" value="MQM19971.1"/>
    <property type="molecule type" value="Genomic_DNA"/>
</dbReference>
<evidence type="ECO:0000313" key="2">
    <source>
        <dbReference type="EMBL" id="MQM19971.1"/>
    </source>
</evidence>
<keyword evidence="3" id="KW-1185">Reference proteome</keyword>
<proteinExistence type="predicted"/>
<feature type="compositionally biased region" description="Polar residues" evidence="1">
    <location>
        <begin position="38"/>
        <end position="54"/>
    </location>
</feature>
<evidence type="ECO:0000313" key="3">
    <source>
        <dbReference type="Proteomes" id="UP000652761"/>
    </source>
</evidence>
<feature type="region of interest" description="Disordered" evidence="1">
    <location>
        <begin position="107"/>
        <end position="131"/>
    </location>
</feature>
<feature type="region of interest" description="Disordered" evidence="1">
    <location>
        <begin position="144"/>
        <end position="169"/>
    </location>
</feature>
<name>A0A843XLA3_COLES</name>
<dbReference type="Proteomes" id="UP000652761">
    <property type="component" value="Unassembled WGS sequence"/>
</dbReference>
<feature type="compositionally biased region" description="Polar residues" evidence="1">
    <location>
        <begin position="107"/>
        <end position="124"/>
    </location>
</feature>
<gene>
    <name evidence="2" type="ORF">Taro_052984</name>
</gene>
<accession>A0A843XLA3</accession>
<evidence type="ECO:0000256" key="1">
    <source>
        <dbReference type="SAM" id="MobiDB-lite"/>
    </source>
</evidence>
<protein>
    <submittedName>
        <fullName evidence="2">Uncharacterized protein</fullName>
    </submittedName>
</protein>